<dbReference type="InterPro" id="IPR011179">
    <property type="entry name" value="IPdP_isomerase"/>
</dbReference>
<dbReference type="GO" id="GO:0008299">
    <property type="term" value="P:isoprenoid biosynthetic process"/>
    <property type="evidence" value="ECO:0007669"/>
    <property type="project" value="InterPro"/>
</dbReference>
<dbReference type="Gene3D" id="3.20.20.70">
    <property type="entry name" value="Aldolase class I"/>
    <property type="match status" value="1"/>
</dbReference>
<name>T0YXG8_9ZZZZ</name>
<evidence type="ECO:0000313" key="1">
    <source>
        <dbReference type="EMBL" id="EQD36627.1"/>
    </source>
</evidence>
<organism evidence="1">
    <name type="scientific">mine drainage metagenome</name>
    <dbReference type="NCBI Taxonomy" id="410659"/>
    <lineage>
        <taxon>unclassified sequences</taxon>
        <taxon>metagenomes</taxon>
        <taxon>ecological metagenomes</taxon>
    </lineage>
</organism>
<dbReference type="GO" id="GO:0010181">
    <property type="term" value="F:FMN binding"/>
    <property type="evidence" value="ECO:0007669"/>
    <property type="project" value="InterPro"/>
</dbReference>
<dbReference type="GO" id="GO:0004452">
    <property type="term" value="F:isopentenyl-diphosphate delta-isomerase activity"/>
    <property type="evidence" value="ECO:0007669"/>
    <property type="project" value="InterPro"/>
</dbReference>
<dbReference type="InterPro" id="IPR013785">
    <property type="entry name" value="Aldolase_TIM"/>
</dbReference>
<reference evidence="1" key="1">
    <citation type="submission" date="2013-08" db="EMBL/GenBank/DDBJ databases">
        <authorList>
            <person name="Mendez C."/>
            <person name="Richter M."/>
            <person name="Ferrer M."/>
            <person name="Sanchez J."/>
        </authorList>
    </citation>
    <scope>NUCLEOTIDE SEQUENCE</scope>
</reference>
<dbReference type="PANTHER" id="PTHR43665:SF1">
    <property type="entry name" value="ISOPENTENYL-DIPHOSPHATE DELTA-ISOMERASE"/>
    <property type="match status" value="1"/>
</dbReference>
<dbReference type="PANTHER" id="PTHR43665">
    <property type="entry name" value="ISOPENTENYL-DIPHOSPHATE DELTA-ISOMERASE"/>
    <property type="match status" value="1"/>
</dbReference>
<comment type="caution">
    <text evidence="1">The sequence shown here is derived from an EMBL/GenBank/DDBJ whole genome shotgun (WGS) entry which is preliminary data.</text>
</comment>
<protein>
    <submittedName>
        <fullName evidence="1">Isopentenyl pyrophosphate isomerase</fullName>
    </submittedName>
</protein>
<dbReference type="EMBL" id="AUZZ01008715">
    <property type="protein sequence ID" value="EQD36627.1"/>
    <property type="molecule type" value="Genomic_DNA"/>
</dbReference>
<dbReference type="AlphaFoldDB" id="T0YXG8"/>
<proteinExistence type="predicted"/>
<keyword evidence="1" id="KW-0413">Isomerase</keyword>
<sequence>MPDEQATQQRKIEHINIILNKDTQYHKKTTMLENVKVLPAGASIDPSKVDISTTVLNKHIDAPIFISGMTGVLQPH</sequence>
<accession>T0YXG8</accession>
<reference evidence="1" key="2">
    <citation type="journal article" date="2014" name="ISME J.">
        <title>Microbial stratification in low pH oxic and suboxic macroscopic growths along an acid mine drainage.</title>
        <authorList>
            <person name="Mendez-Garcia C."/>
            <person name="Mesa V."/>
            <person name="Sprenger R.R."/>
            <person name="Richter M."/>
            <person name="Diez M.S."/>
            <person name="Solano J."/>
            <person name="Bargiela R."/>
            <person name="Golyshina O.V."/>
            <person name="Manteca A."/>
            <person name="Ramos J.L."/>
            <person name="Gallego J.R."/>
            <person name="Llorente I."/>
            <person name="Martins Dos Santos V.A."/>
            <person name="Jensen O.N."/>
            <person name="Pelaez A.I."/>
            <person name="Sanchez J."/>
            <person name="Ferrer M."/>
        </authorList>
    </citation>
    <scope>NUCLEOTIDE SEQUENCE</scope>
</reference>
<gene>
    <name evidence="1" type="ORF">B2A_12086</name>
</gene>
<dbReference type="SUPFAM" id="SSF51395">
    <property type="entry name" value="FMN-linked oxidoreductases"/>
    <property type="match status" value="1"/>
</dbReference>